<evidence type="ECO:0000256" key="1">
    <source>
        <dbReference type="SAM" id="MobiDB-lite"/>
    </source>
</evidence>
<feature type="region of interest" description="Disordered" evidence="1">
    <location>
        <begin position="1"/>
        <end position="95"/>
    </location>
</feature>
<dbReference type="AlphaFoldDB" id="A0AAV7WQZ0"/>
<proteinExistence type="predicted"/>
<dbReference type="EMBL" id="JANPWB010000001">
    <property type="protein sequence ID" value="KAJ1215331.1"/>
    <property type="molecule type" value="Genomic_DNA"/>
</dbReference>
<keyword evidence="3" id="KW-1185">Reference proteome</keyword>
<sequence length="95" mass="10560">MPESVKEDVGPVDARRHEEEDTGPVNARSRQNAERAIEEDTYCRDNMGAQKRVPGSPGKEDTGSVDAETLEEEDARPMDAESREEEDEGPKDIES</sequence>
<accession>A0AAV7WQZ0</accession>
<feature type="compositionally biased region" description="Basic and acidic residues" evidence="1">
    <location>
        <begin position="31"/>
        <end position="43"/>
    </location>
</feature>
<dbReference type="Proteomes" id="UP001066276">
    <property type="component" value="Chromosome 1_1"/>
</dbReference>
<organism evidence="2 3">
    <name type="scientific">Pleurodeles waltl</name>
    <name type="common">Iberian ribbed newt</name>
    <dbReference type="NCBI Taxonomy" id="8319"/>
    <lineage>
        <taxon>Eukaryota</taxon>
        <taxon>Metazoa</taxon>
        <taxon>Chordata</taxon>
        <taxon>Craniata</taxon>
        <taxon>Vertebrata</taxon>
        <taxon>Euteleostomi</taxon>
        <taxon>Amphibia</taxon>
        <taxon>Batrachia</taxon>
        <taxon>Caudata</taxon>
        <taxon>Salamandroidea</taxon>
        <taxon>Salamandridae</taxon>
        <taxon>Pleurodelinae</taxon>
        <taxon>Pleurodeles</taxon>
    </lineage>
</organism>
<reference evidence="2" key="1">
    <citation type="journal article" date="2022" name="bioRxiv">
        <title>Sequencing and chromosome-scale assembly of the giantPleurodeles waltlgenome.</title>
        <authorList>
            <person name="Brown T."/>
            <person name="Elewa A."/>
            <person name="Iarovenko S."/>
            <person name="Subramanian E."/>
            <person name="Araus A.J."/>
            <person name="Petzold A."/>
            <person name="Susuki M."/>
            <person name="Suzuki K.-i.T."/>
            <person name="Hayashi T."/>
            <person name="Toyoda A."/>
            <person name="Oliveira C."/>
            <person name="Osipova E."/>
            <person name="Leigh N.D."/>
            <person name="Simon A."/>
            <person name="Yun M.H."/>
        </authorList>
    </citation>
    <scope>NUCLEOTIDE SEQUENCE</scope>
    <source>
        <strain evidence="2">20211129_DDA</strain>
        <tissue evidence="2">Liver</tissue>
    </source>
</reference>
<comment type="caution">
    <text evidence="2">The sequence shown here is derived from an EMBL/GenBank/DDBJ whole genome shotgun (WGS) entry which is preliminary data.</text>
</comment>
<evidence type="ECO:0000313" key="3">
    <source>
        <dbReference type="Proteomes" id="UP001066276"/>
    </source>
</evidence>
<evidence type="ECO:0000313" key="2">
    <source>
        <dbReference type="EMBL" id="KAJ1215331.1"/>
    </source>
</evidence>
<name>A0AAV7WQZ0_PLEWA</name>
<gene>
    <name evidence="2" type="ORF">NDU88_002940</name>
</gene>
<protein>
    <submittedName>
        <fullName evidence="2">Uncharacterized protein</fullName>
    </submittedName>
</protein>
<feature type="compositionally biased region" description="Basic and acidic residues" evidence="1">
    <location>
        <begin position="1"/>
        <end position="19"/>
    </location>
</feature>